<accession>Q1N341</accession>
<dbReference type="HOGENOM" id="CLU_040132_0_0_6"/>
<dbReference type="PANTHER" id="PTHR30282">
    <property type="entry name" value="P-AMINOBENZOYL GLUTAMATE TRANSPORTER"/>
    <property type="match status" value="1"/>
</dbReference>
<reference evidence="2 3" key="1">
    <citation type="submission" date="2006-03" db="EMBL/GenBank/DDBJ databases">
        <authorList>
            <person name="Pinhassi J."/>
            <person name="Pedros-Alio C."/>
            <person name="Ferriera S."/>
            <person name="Johnson J."/>
            <person name="Kravitz S."/>
            <person name="Halpern A."/>
            <person name="Remington K."/>
            <person name="Beeson K."/>
            <person name="Tran B."/>
            <person name="Rogers Y.-H."/>
            <person name="Friedman R."/>
            <person name="Venter J.C."/>
        </authorList>
    </citation>
    <scope>NUCLEOTIDE SEQUENCE [LARGE SCALE GENOMIC DNA]</scope>
    <source>
        <strain evidence="2 3">RED65</strain>
    </source>
</reference>
<keyword evidence="1" id="KW-0812">Transmembrane</keyword>
<keyword evidence="1" id="KW-1133">Transmembrane helix</keyword>
<sequence length="495" mass="53384">MNVQRWLFSIERKASVIPHPMALFIYLLLIVLILSAVGQAFNWQAQHPSDLKVLAVNSLISADGLRFILSSLVDNFMSFAPVGPVVIMALAFSLAERSGLLRTLIMKLNQGAGHASMSWAIAFLGVMSSIAVDSGYVVLLPLCAALFYAQGRHPLAGLALGFACVSGGFSANLLVGPVDAMLSGISTEAVALVANKEVSILGNYYFMLVSVPLIVATAVLVNRWWVEPYLSANKGSLIRVGEQDDVSTHAGTLGRGFWVALVLIMATWLALTVPDGAVLRDPQTGSLKQGPFMASLVAMIALSVALLASVFGIQQGMFRSWSTWVKALEQGIKDIAPYLVLMFVVAQFIAWFKWSGLGPVLAVHLAKTLEAWQLNAALSMAFLMIFAAILNLFIGSASAKWGLLAPILVPAFYILGIEPEVVQGAYRVADSSTNIITPLMPYFPLVLAYGQKYQSDLSVGRLLTLMLPYAFTFLLIWGGLLTLWVAFGWPLGPSQ</sequence>
<dbReference type="GO" id="GO:1902604">
    <property type="term" value="P:p-aminobenzoyl-glutamate transmembrane transport"/>
    <property type="evidence" value="ECO:0007669"/>
    <property type="project" value="InterPro"/>
</dbReference>
<dbReference type="Proteomes" id="UP000004263">
    <property type="component" value="Unassembled WGS sequence"/>
</dbReference>
<protein>
    <submittedName>
        <fullName evidence="2">Efflux pump component MtrF</fullName>
    </submittedName>
</protein>
<gene>
    <name evidence="2" type="ORF">RED65_13737</name>
</gene>
<dbReference type="InterPro" id="IPR004697">
    <property type="entry name" value="AbgT"/>
</dbReference>
<feature type="transmembrane region" description="Helical" evidence="1">
    <location>
        <begin position="115"/>
        <end position="148"/>
    </location>
</feature>
<feature type="transmembrane region" description="Helical" evidence="1">
    <location>
        <begin position="256"/>
        <end position="273"/>
    </location>
</feature>
<evidence type="ECO:0000256" key="1">
    <source>
        <dbReference type="SAM" id="Phobius"/>
    </source>
</evidence>
<dbReference type="GO" id="GO:0015558">
    <property type="term" value="F:secondary active p-aminobenzoyl-glutamate transmembrane transporter activity"/>
    <property type="evidence" value="ECO:0007669"/>
    <property type="project" value="InterPro"/>
</dbReference>
<dbReference type="RefSeq" id="WP_007018539.1">
    <property type="nucleotide sequence ID" value="NZ_CH724117.1"/>
</dbReference>
<feature type="transmembrane region" description="Helical" evidence="1">
    <location>
        <begin position="401"/>
        <end position="419"/>
    </location>
</feature>
<feature type="transmembrane region" description="Helical" evidence="1">
    <location>
        <begin position="462"/>
        <end position="487"/>
    </location>
</feature>
<dbReference type="PANTHER" id="PTHR30282:SF0">
    <property type="entry name" value="P-AMINOBENZOYL-GLUTAMATE TRANSPORT PROTEIN"/>
    <property type="match status" value="1"/>
</dbReference>
<feature type="transmembrane region" description="Helical" evidence="1">
    <location>
        <begin position="374"/>
        <end position="394"/>
    </location>
</feature>
<comment type="caution">
    <text evidence="2">The sequence shown here is derived from an EMBL/GenBank/DDBJ whole genome shotgun (WGS) entry which is preliminary data.</text>
</comment>
<dbReference type="EMBL" id="AAQH01000005">
    <property type="protein sequence ID" value="EAT12750.1"/>
    <property type="molecule type" value="Genomic_DNA"/>
</dbReference>
<feature type="transmembrane region" description="Helical" evidence="1">
    <location>
        <begin position="335"/>
        <end position="354"/>
    </location>
</feature>
<evidence type="ECO:0000313" key="2">
    <source>
        <dbReference type="EMBL" id="EAT12750.1"/>
    </source>
</evidence>
<feature type="transmembrane region" description="Helical" evidence="1">
    <location>
        <begin position="21"/>
        <end position="41"/>
    </location>
</feature>
<evidence type="ECO:0000313" key="3">
    <source>
        <dbReference type="Proteomes" id="UP000004263"/>
    </source>
</evidence>
<keyword evidence="3" id="KW-1185">Reference proteome</keyword>
<feature type="transmembrane region" description="Helical" evidence="1">
    <location>
        <begin position="293"/>
        <end position="314"/>
    </location>
</feature>
<keyword evidence="1" id="KW-0472">Membrane</keyword>
<feature type="transmembrane region" description="Helical" evidence="1">
    <location>
        <begin position="76"/>
        <end position="95"/>
    </location>
</feature>
<dbReference type="OrthoDB" id="3314392at2"/>
<feature type="transmembrane region" description="Helical" evidence="1">
    <location>
        <begin position="431"/>
        <end position="450"/>
    </location>
</feature>
<dbReference type="Pfam" id="PF03806">
    <property type="entry name" value="ABG_transport"/>
    <property type="match status" value="1"/>
</dbReference>
<feature type="transmembrane region" description="Helical" evidence="1">
    <location>
        <begin position="204"/>
        <end position="226"/>
    </location>
</feature>
<organism evidence="2 3">
    <name type="scientific">Bermanella marisrubri</name>
    <dbReference type="NCBI Taxonomy" id="207949"/>
    <lineage>
        <taxon>Bacteria</taxon>
        <taxon>Pseudomonadati</taxon>
        <taxon>Pseudomonadota</taxon>
        <taxon>Gammaproteobacteria</taxon>
        <taxon>Oceanospirillales</taxon>
        <taxon>Oceanospirillaceae</taxon>
        <taxon>Bermanella</taxon>
    </lineage>
</organism>
<proteinExistence type="predicted"/>
<dbReference type="STRING" id="207949.RED65_13737"/>
<dbReference type="AlphaFoldDB" id="Q1N341"/>
<name>Q1N341_9GAMM</name>